<feature type="region of interest" description="Disordered" evidence="1">
    <location>
        <begin position="1"/>
        <end position="33"/>
    </location>
</feature>
<dbReference type="VEuPathDB" id="TrichDB:TVAGG3_0413630"/>
<dbReference type="AlphaFoldDB" id="A2EY62"/>
<evidence type="ECO:0000256" key="1">
    <source>
        <dbReference type="SAM" id="MobiDB-lite"/>
    </source>
</evidence>
<dbReference type="VEuPathDB" id="TrichDB:TVAG_206840"/>
<proteinExistence type="predicted"/>
<feature type="compositionally biased region" description="Polar residues" evidence="1">
    <location>
        <begin position="17"/>
        <end position="30"/>
    </location>
</feature>
<evidence type="ECO:0000313" key="2">
    <source>
        <dbReference type="EMBL" id="EAY02408.1"/>
    </source>
</evidence>
<evidence type="ECO:0000313" key="3">
    <source>
        <dbReference type="Proteomes" id="UP000001542"/>
    </source>
</evidence>
<gene>
    <name evidence="2" type="ORF">TVAG_206840</name>
</gene>
<dbReference type="Proteomes" id="UP000001542">
    <property type="component" value="Unassembled WGS sequence"/>
</dbReference>
<dbReference type="InParanoid" id="A2EY62"/>
<name>A2EY62_TRIV3</name>
<dbReference type="RefSeq" id="XP_001330661.1">
    <property type="nucleotide sequence ID" value="XM_001330625.1"/>
</dbReference>
<sequence>MPSINTNSGKPHAVPTVKSSMINSSNTPTHLKNMRVGRAFSVSNERFPLQKEHTSSNFLEESKLAPASLITLPKRSFSVEEYNRRNSLIATKIHYKENLDLI</sequence>
<keyword evidence="3" id="KW-1185">Reference proteome</keyword>
<reference evidence="2" key="1">
    <citation type="submission" date="2006-10" db="EMBL/GenBank/DDBJ databases">
        <authorList>
            <person name="Amadeo P."/>
            <person name="Zhao Q."/>
            <person name="Wortman J."/>
            <person name="Fraser-Liggett C."/>
            <person name="Carlton J."/>
        </authorList>
    </citation>
    <scope>NUCLEOTIDE SEQUENCE</scope>
    <source>
        <strain evidence="2">G3</strain>
    </source>
</reference>
<dbReference type="EMBL" id="DS113537">
    <property type="protein sequence ID" value="EAY02408.1"/>
    <property type="molecule type" value="Genomic_DNA"/>
</dbReference>
<protein>
    <submittedName>
        <fullName evidence="2">Uncharacterized protein</fullName>
    </submittedName>
</protein>
<dbReference type="KEGG" id="tva:4760246"/>
<reference evidence="2" key="2">
    <citation type="journal article" date="2007" name="Science">
        <title>Draft genome sequence of the sexually transmitted pathogen Trichomonas vaginalis.</title>
        <authorList>
            <person name="Carlton J.M."/>
            <person name="Hirt R.P."/>
            <person name="Silva J.C."/>
            <person name="Delcher A.L."/>
            <person name="Schatz M."/>
            <person name="Zhao Q."/>
            <person name="Wortman J.R."/>
            <person name="Bidwell S.L."/>
            <person name="Alsmark U.C.M."/>
            <person name="Besteiro S."/>
            <person name="Sicheritz-Ponten T."/>
            <person name="Noel C.J."/>
            <person name="Dacks J.B."/>
            <person name="Foster P.G."/>
            <person name="Simillion C."/>
            <person name="Van de Peer Y."/>
            <person name="Miranda-Saavedra D."/>
            <person name="Barton G.J."/>
            <person name="Westrop G.D."/>
            <person name="Mueller S."/>
            <person name="Dessi D."/>
            <person name="Fiori P.L."/>
            <person name="Ren Q."/>
            <person name="Paulsen I."/>
            <person name="Zhang H."/>
            <person name="Bastida-Corcuera F.D."/>
            <person name="Simoes-Barbosa A."/>
            <person name="Brown M.T."/>
            <person name="Hayes R.D."/>
            <person name="Mukherjee M."/>
            <person name="Okumura C.Y."/>
            <person name="Schneider R."/>
            <person name="Smith A.J."/>
            <person name="Vanacova S."/>
            <person name="Villalvazo M."/>
            <person name="Haas B.J."/>
            <person name="Pertea M."/>
            <person name="Feldblyum T.V."/>
            <person name="Utterback T.R."/>
            <person name="Shu C.L."/>
            <person name="Osoegawa K."/>
            <person name="de Jong P.J."/>
            <person name="Hrdy I."/>
            <person name="Horvathova L."/>
            <person name="Zubacova Z."/>
            <person name="Dolezal P."/>
            <person name="Malik S.B."/>
            <person name="Logsdon J.M. Jr."/>
            <person name="Henze K."/>
            <person name="Gupta A."/>
            <person name="Wang C.C."/>
            <person name="Dunne R.L."/>
            <person name="Upcroft J.A."/>
            <person name="Upcroft P."/>
            <person name="White O."/>
            <person name="Salzberg S.L."/>
            <person name="Tang P."/>
            <person name="Chiu C.-H."/>
            <person name="Lee Y.-S."/>
            <person name="Embley T.M."/>
            <person name="Coombs G.H."/>
            <person name="Mottram J.C."/>
            <person name="Tachezy J."/>
            <person name="Fraser-Liggett C.M."/>
            <person name="Johnson P.J."/>
        </authorList>
    </citation>
    <scope>NUCLEOTIDE SEQUENCE [LARGE SCALE GENOMIC DNA]</scope>
    <source>
        <strain evidence="2">G3</strain>
    </source>
</reference>
<accession>A2EY62</accession>
<organism evidence="2 3">
    <name type="scientific">Trichomonas vaginalis (strain ATCC PRA-98 / G3)</name>
    <dbReference type="NCBI Taxonomy" id="412133"/>
    <lineage>
        <taxon>Eukaryota</taxon>
        <taxon>Metamonada</taxon>
        <taxon>Parabasalia</taxon>
        <taxon>Trichomonadida</taxon>
        <taxon>Trichomonadidae</taxon>
        <taxon>Trichomonas</taxon>
    </lineage>
</organism>